<evidence type="ECO:0000256" key="2">
    <source>
        <dbReference type="ARBA" id="ARBA00004177"/>
    </source>
</evidence>
<evidence type="ECO:0000313" key="9">
    <source>
        <dbReference type="EMBL" id="CEP60824.1"/>
    </source>
</evidence>
<dbReference type="GO" id="GO:0031083">
    <property type="term" value="C:BLOC-1 complex"/>
    <property type="evidence" value="ECO:0007669"/>
    <property type="project" value="EnsemblFungi"/>
</dbReference>
<evidence type="ECO:0000256" key="8">
    <source>
        <dbReference type="ARBA" id="ARBA00032430"/>
    </source>
</evidence>
<comment type="similarity">
    <text evidence="3">Belongs to the BLI1 family.</text>
</comment>
<proteinExistence type="inferred from homology"/>
<evidence type="ECO:0000313" key="10">
    <source>
        <dbReference type="Proteomes" id="UP000054304"/>
    </source>
</evidence>
<comment type="function">
    <text evidence="1">Component of the biogenesis of lysosome-related organelles complex-1 (BLOC-1) involved in endosomal cargo sorting.</text>
</comment>
<keyword evidence="10" id="KW-1185">Reference proteome</keyword>
<comment type="subcellular location">
    <subcellularLocation>
        <location evidence="2">Endosome</location>
    </subcellularLocation>
</comment>
<evidence type="ECO:0000256" key="4">
    <source>
        <dbReference type="ARBA" id="ARBA00015596"/>
    </source>
</evidence>
<evidence type="ECO:0000256" key="3">
    <source>
        <dbReference type="ARBA" id="ARBA00005266"/>
    </source>
</evidence>
<evidence type="ECO:0000256" key="7">
    <source>
        <dbReference type="ARBA" id="ARBA00023054"/>
    </source>
</evidence>
<gene>
    <name evidence="9" type="ORF">LALA0_S02e00452g</name>
</gene>
<reference evidence="9 10" key="1">
    <citation type="submission" date="2014-12" db="EMBL/GenBank/DDBJ databases">
        <authorList>
            <person name="Neuveglise Cecile"/>
        </authorList>
    </citation>
    <scope>NUCLEOTIDE SEQUENCE [LARGE SCALE GENOMIC DNA]</scope>
    <source>
        <strain evidence="9 10">CBS 12615</strain>
    </source>
</reference>
<keyword evidence="5" id="KW-0813">Transport</keyword>
<dbReference type="InterPro" id="IPR020491">
    <property type="entry name" value="BLI1"/>
</dbReference>
<keyword evidence="6" id="KW-0967">Endosome</keyword>
<dbReference type="AlphaFoldDB" id="A0A0C7MZ07"/>
<dbReference type="Pfam" id="PF17324">
    <property type="entry name" value="BLI1"/>
    <property type="match status" value="1"/>
</dbReference>
<dbReference type="GO" id="GO:0005768">
    <property type="term" value="C:endosome"/>
    <property type="evidence" value="ECO:0007669"/>
    <property type="project" value="UniProtKB-SubCell"/>
</dbReference>
<dbReference type="GO" id="GO:0007032">
    <property type="term" value="P:endosome organization"/>
    <property type="evidence" value="ECO:0007669"/>
    <property type="project" value="EnsemblFungi"/>
</dbReference>
<organism evidence="9 10">
    <name type="scientific">Lachancea lanzarotensis</name>
    <dbReference type="NCBI Taxonomy" id="1245769"/>
    <lineage>
        <taxon>Eukaryota</taxon>
        <taxon>Fungi</taxon>
        <taxon>Dikarya</taxon>
        <taxon>Ascomycota</taxon>
        <taxon>Saccharomycotina</taxon>
        <taxon>Saccharomycetes</taxon>
        <taxon>Saccharomycetales</taxon>
        <taxon>Saccharomycetaceae</taxon>
        <taxon>Lachancea</taxon>
    </lineage>
</organism>
<evidence type="ECO:0000256" key="6">
    <source>
        <dbReference type="ARBA" id="ARBA00022753"/>
    </source>
</evidence>
<dbReference type="OrthoDB" id="4059150at2759"/>
<sequence length="112" mass="13307">MKETQIRKYVEHCNNSLQEIVDLQSAQAIKEFQTKTEENFQRLDDAKSRFKTDTQSIEEFKALKSEFSTKIDDLEKSIDYYEKLADEIQEFLVECEVKEKLAMKRLSQSTKR</sequence>
<dbReference type="EMBL" id="LN736361">
    <property type="protein sequence ID" value="CEP60824.1"/>
    <property type="molecule type" value="Genomic_DNA"/>
</dbReference>
<dbReference type="GeneID" id="34684231"/>
<protein>
    <recommendedName>
        <fullName evidence="4">Biogenesis of lysosome-related organelles complex 1 subunit BLI1</fullName>
    </recommendedName>
    <alternativeName>
        <fullName evidence="8">BLOC-1 interactor 1</fullName>
    </alternativeName>
</protein>
<evidence type="ECO:0000256" key="5">
    <source>
        <dbReference type="ARBA" id="ARBA00022448"/>
    </source>
</evidence>
<dbReference type="STRING" id="1245769.A0A0C7MZ07"/>
<dbReference type="Proteomes" id="UP000054304">
    <property type="component" value="Unassembled WGS sequence"/>
</dbReference>
<accession>A0A0C7MZ07</accession>
<evidence type="ECO:0000256" key="1">
    <source>
        <dbReference type="ARBA" id="ARBA00002069"/>
    </source>
</evidence>
<dbReference type="GO" id="GO:0032880">
    <property type="term" value="P:regulation of protein localization"/>
    <property type="evidence" value="ECO:0007669"/>
    <property type="project" value="EnsemblFungi"/>
</dbReference>
<dbReference type="RefSeq" id="XP_022627063.1">
    <property type="nucleotide sequence ID" value="XM_022773548.1"/>
</dbReference>
<name>A0A0C7MZ07_9SACH</name>
<keyword evidence="7" id="KW-0175">Coiled coil</keyword>
<dbReference type="HOGENOM" id="CLU_168467_0_0_1"/>